<sequence length="904" mass="100239">MNIIQYFLTLISLVHCDAARILAFLTMPSLSHHLTFRPLTEELVKRGHEVVVVTTDPAYPAGKTPENLTEVDLHDISYNTYIKIFSKNIKGQNNVYVQCTSLIDALMQVFEVQYRSDVVQKLLKDDKKFDIVITESTYRITVLLGHVLKAPVILLSSFGFGVTNAETMGAPVHLMYPSVLRQRVKNLTLIEQITETYKEVYLTKLIYAHEVMENALIEKVEPGSPTMSELFENSNLFLVNAHPIWESNRPVPPGIVFLGVVFQKTNTVLPQDLKKLLDNSKNGVIYISFGTTVQERQLPIEKIQIFIKVFSELPYDVIWKWNSADKPQAPEKIKFVKWVPQPDLLKHPNLKLFITHGGIHSTYESIMFGVPFITIPMHLDQYFNADHCVQHGVTKKLNFETITEDILKDSITAVVTDNRYRKNMAKLNTWLHDQPQPPLEKAAMWIEYAIRNNGTRHIRAPAANMPWKQYFFFFFFFFFIAFVGRRAYGPPDGKWSPSLMAIVEADDTQSTAELAAALNVNINVVPCQKNVNNDESKAIVEADDTQSTSELAAALNVNINVVPCQKKVNNDESKAIVEADDTQSTSELAAALNVNINVVPCQKKVNNDESKAIVEADDTQSTSELAAALNVNINVVPCQKKVNNDESKAIVEADDTQSTAELAAALNVNINVVPCQKNVNNDESKAIVEADDTQSTAELAAALNVNINVVPCQKNVNNDESKAIVEADDTQSTAELAAALNVNINVVPCQKNVNNDESKAIVEADDTQSTAELAAALNVNINVVPCQKNVNNDESKAIVEADDTQSTAELAAALNAEADDTQSTSELAAALNVNINVVPCQKNVNNDESKAIVEADDTQSTSDLVWSDNGLSDLTIYRRCGKAAQPIVNFTVLMFNMIEVFKLL</sequence>
<proteinExistence type="inferred from homology"/>
<keyword evidence="4" id="KW-0732">Signal</keyword>
<dbReference type="PANTHER" id="PTHR48043">
    <property type="entry name" value="EG:EG0003.4 PROTEIN-RELATED"/>
    <property type="match status" value="1"/>
</dbReference>
<dbReference type="InterPro" id="IPR050271">
    <property type="entry name" value="UDP-glycosyltransferase"/>
</dbReference>
<dbReference type="PANTHER" id="PTHR48043:SF159">
    <property type="entry name" value="EG:EG0003.4 PROTEIN-RELATED"/>
    <property type="match status" value="1"/>
</dbReference>
<evidence type="ECO:0000256" key="1">
    <source>
        <dbReference type="ARBA" id="ARBA00009995"/>
    </source>
</evidence>
<protein>
    <recommendedName>
        <fullName evidence="7">UDP-glycosyltransferase</fullName>
    </recommendedName>
</protein>
<dbReference type="InterPro" id="IPR002213">
    <property type="entry name" value="UDP_glucos_trans"/>
</dbReference>
<dbReference type="SUPFAM" id="SSF53756">
    <property type="entry name" value="UDP-Glycosyltransferase/glycogen phosphorylase"/>
    <property type="match status" value="1"/>
</dbReference>
<reference evidence="6" key="1">
    <citation type="journal article" date="2008" name="Insect Biochem. Mol. Biol.">
        <title>The genome of a lepidopteran model insect, the silkworm Bombyx mori.</title>
        <authorList>
            <consortium name="International Silkworm Genome Consortium"/>
        </authorList>
    </citation>
    <scope>NUCLEOTIDE SEQUENCE [LARGE SCALE GENOMIC DNA]</scope>
    <source>
        <strain evidence="6">p50T</strain>
    </source>
</reference>
<keyword evidence="3" id="KW-0808">Transferase</keyword>
<name>A0A8R2M8H7_BOMMO</name>
<feature type="signal peptide" evidence="4">
    <location>
        <begin position="1"/>
        <end position="18"/>
    </location>
</feature>
<dbReference type="Gene3D" id="3.40.50.2000">
    <property type="entry name" value="Glycogen Phosphorylase B"/>
    <property type="match status" value="2"/>
</dbReference>
<dbReference type="AlphaFoldDB" id="A0A8R2M8H7"/>
<accession>A0A8R2M8H7</accession>
<dbReference type="EnsemblMetazoa" id="XM_038021066.1">
    <property type="protein sequence ID" value="XP_037876994.1"/>
    <property type="gene ID" value="GeneID_100862807"/>
</dbReference>
<comment type="similarity">
    <text evidence="1">Belongs to the UDP-glycosyltransferase family.</text>
</comment>
<evidence type="ECO:0008006" key="7">
    <source>
        <dbReference type="Google" id="ProtNLM"/>
    </source>
</evidence>
<evidence type="ECO:0000256" key="4">
    <source>
        <dbReference type="SAM" id="SignalP"/>
    </source>
</evidence>
<keyword evidence="6" id="KW-1185">Reference proteome</keyword>
<feature type="chain" id="PRO_5035825022" description="UDP-glycosyltransferase" evidence="4">
    <location>
        <begin position="19"/>
        <end position="904"/>
    </location>
</feature>
<reference evidence="5" key="2">
    <citation type="submission" date="2022-06" db="UniProtKB">
        <authorList>
            <consortium name="EnsemblMetazoa"/>
        </authorList>
    </citation>
    <scope>IDENTIFICATION</scope>
    <source>
        <strain evidence="5">p50T (Dazao)</strain>
    </source>
</reference>
<dbReference type="Proteomes" id="UP000005204">
    <property type="component" value="Unassembled WGS sequence"/>
</dbReference>
<keyword evidence="2" id="KW-0328">Glycosyltransferase</keyword>
<dbReference type="Pfam" id="PF00201">
    <property type="entry name" value="UDPGT"/>
    <property type="match status" value="1"/>
</dbReference>
<organism evidence="5 6">
    <name type="scientific">Bombyx mori</name>
    <name type="common">Silk moth</name>
    <dbReference type="NCBI Taxonomy" id="7091"/>
    <lineage>
        <taxon>Eukaryota</taxon>
        <taxon>Metazoa</taxon>
        <taxon>Ecdysozoa</taxon>
        <taxon>Arthropoda</taxon>
        <taxon>Hexapoda</taxon>
        <taxon>Insecta</taxon>
        <taxon>Pterygota</taxon>
        <taxon>Neoptera</taxon>
        <taxon>Endopterygota</taxon>
        <taxon>Lepidoptera</taxon>
        <taxon>Glossata</taxon>
        <taxon>Ditrysia</taxon>
        <taxon>Bombycoidea</taxon>
        <taxon>Bombycidae</taxon>
        <taxon>Bombycinae</taxon>
        <taxon>Bombyx</taxon>
    </lineage>
</organism>
<dbReference type="GO" id="GO:0008194">
    <property type="term" value="F:UDP-glycosyltransferase activity"/>
    <property type="evidence" value="ECO:0007669"/>
    <property type="project" value="InterPro"/>
</dbReference>
<evidence type="ECO:0000313" key="6">
    <source>
        <dbReference type="Proteomes" id="UP000005204"/>
    </source>
</evidence>
<dbReference type="CDD" id="cd03784">
    <property type="entry name" value="GT1_Gtf-like"/>
    <property type="match status" value="1"/>
</dbReference>
<gene>
    <name evidence="5" type="primary">100862807</name>
</gene>
<dbReference type="FunFam" id="3.40.50.2000:FF:000050">
    <property type="entry name" value="UDP-glucuronosyltransferase"/>
    <property type="match status" value="1"/>
</dbReference>
<evidence type="ECO:0000256" key="3">
    <source>
        <dbReference type="ARBA" id="ARBA00022679"/>
    </source>
</evidence>
<evidence type="ECO:0000256" key="2">
    <source>
        <dbReference type="ARBA" id="ARBA00022676"/>
    </source>
</evidence>
<evidence type="ECO:0000313" key="5">
    <source>
        <dbReference type="EnsemblMetazoa" id="XP_037876994.1"/>
    </source>
</evidence>